<protein>
    <submittedName>
        <fullName evidence="2">Uncharacterized protein</fullName>
    </submittedName>
</protein>
<dbReference type="EMBL" id="MT144781">
    <property type="protein sequence ID" value="QJH99314.1"/>
    <property type="molecule type" value="Genomic_DNA"/>
</dbReference>
<evidence type="ECO:0000313" key="2">
    <source>
        <dbReference type="EMBL" id="QJA45827.1"/>
    </source>
</evidence>
<organism evidence="2">
    <name type="scientific">viral metagenome</name>
    <dbReference type="NCBI Taxonomy" id="1070528"/>
    <lineage>
        <taxon>unclassified sequences</taxon>
        <taxon>metagenomes</taxon>
        <taxon>organismal metagenomes</taxon>
    </lineage>
</organism>
<sequence>MEISLLTQIASLGLGAVIAVIVLIWKRTDDQAHAKALEIIILRMDAQSERILKVMEATTIALQSLQRVVESLEMLSKLEERIAGLEAPREKKRRN</sequence>
<keyword evidence="1" id="KW-0812">Transmembrane</keyword>
<proteinExistence type="predicted"/>
<gene>
    <name evidence="2" type="ORF">TM448A00285_0005</name>
    <name evidence="3" type="ORF">TM448B01549_0015</name>
</gene>
<evidence type="ECO:0000313" key="3">
    <source>
        <dbReference type="EMBL" id="QJH99314.1"/>
    </source>
</evidence>
<accession>A0A6H1ZEL8</accession>
<keyword evidence="1" id="KW-0472">Membrane</keyword>
<feature type="transmembrane region" description="Helical" evidence="1">
    <location>
        <begin position="6"/>
        <end position="25"/>
    </location>
</feature>
<dbReference type="EMBL" id="MT143998">
    <property type="protein sequence ID" value="QJA45827.1"/>
    <property type="molecule type" value="Genomic_DNA"/>
</dbReference>
<name>A0A6H1ZEL8_9ZZZZ</name>
<dbReference type="AlphaFoldDB" id="A0A6H1ZEL8"/>
<keyword evidence="1" id="KW-1133">Transmembrane helix</keyword>
<evidence type="ECO:0000256" key="1">
    <source>
        <dbReference type="SAM" id="Phobius"/>
    </source>
</evidence>
<reference evidence="2" key="1">
    <citation type="submission" date="2020-03" db="EMBL/GenBank/DDBJ databases">
        <title>The deep terrestrial virosphere.</title>
        <authorList>
            <person name="Holmfeldt K."/>
            <person name="Nilsson E."/>
            <person name="Simone D."/>
            <person name="Lopez-Fernandez M."/>
            <person name="Wu X."/>
            <person name="de Brujin I."/>
            <person name="Lundin D."/>
            <person name="Andersson A."/>
            <person name="Bertilsson S."/>
            <person name="Dopson M."/>
        </authorList>
    </citation>
    <scope>NUCLEOTIDE SEQUENCE</scope>
    <source>
        <strain evidence="2">TM448A00285</strain>
        <strain evidence="3">TM448B01549</strain>
    </source>
</reference>